<keyword evidence="4" id="KW-1185">Reference proteome</keyword>
<feature type="transmembrane region" description="Helical" evidence="2">
    <location>
        <begin position="553"/>
        <end position="578"/>
    </location>
</feature>
<feature type="compositionally biased region" description="Polar residues" evidence="1">
    <location>
        <begin position="123"/>
        <end position="143"/>
    </location>
</feature>
<sequence length="580" mass="62284">MFSPCTGRRASSTYGCFSVYTLDVTANRHHPMTEPPADTTDPLIPDLLRTEFNGTAQASGVRSDELHRHTLNSRAMMGRLCEAALVSLLIISLLHTESTWAKRGGGFSSKKTSSSSSRGGTQPKPSSSQPASYPRQPQSPNRNTNPYPSGGSYPYPGTGTNSGGYPKQNPASYPGAGSYPNQNPGRANPGGYPNQNPAGGYPAAGGYPNQYPAAGGYPNQYPGRAGTNQGGYPNQYPAAGGYPNQYPGRAGTNQGGYPNQYPGGGGGYQYPAAGGYPVRGGNTGQGWGLPGGNPGGYPGGAIGGYPNWNPNNKILSPRFGGGGYGYGGYGMGGSPFSRSVQSMGYQPKSTGFAKKALVAAGVGAVAGMAVGYGLGRFPRPHFSFRNPEEEYYYNNYMYRRYGTHSTDEKDYGRDYVYKPPPRAESYDNFMDRCMNKTDLLKDQGNSSPSPKSGGNEEDDDTVSIEEIGYPALIEQLKARRCVEQYMVYSERFLEERKAERQIDPGNNSPMNSAPSVIQLFASIFMLLSSILLLQHTPKSPQTFKLSRLSRPELVSTSLHLPLVIFLWQSGILIGQMLLGL</sequence>
<organism evidence="3 4">
    <name type="scientific">Lates japonicus</name>
    <name type="common">Japanese lates</name>
    <dbReference type="NCBI Taxonomy" id="270547"/>
    <lineage>
        <taxon>Eukaryota</taxon>
        <taxon>Metazoa</taxon>
        <taxon>Chordata</taxon>
        <taxon>Craniata</taxon>
        <taxon>Vertebrata</taxon>
        <taxon>Euteleostomi</taxon>
        <taxon>Actinopterygii</taxon>
        <taxon>Neopterygii</taxon>
        <taxon>Teleostei</taxon>
        <taxon>Neoteleostei</taxon>
        <taxon>Acanthomorphata</taxon>
        <taxon>Carangaria</taxon>
        <taxon>Carangaria incertae sedis</taxon>
        <taxon>Centropomidae</taxon>
        <taxon>Lates</taxon>
    </lineage>
</organism>
<evidence type="ECO:0000256" key="1">
    <source>
        <dbReference type="SAM" id="MobiDB-lite"/>
    </source>
</evidence>
<feature type="compositionally biased region" description="Low complexity" evidence="1">
    <location>
        <begin position="444"/>
        <end position="453"/>
    </location>
</feature>
<dbReference type="AlphaFoldDB" id="A0AAD3MIB6"/>
<dbReference type="Gene3D" id="1.10.790.10">
    <property type="entry name" value="Prion/Doppel protein, beta-ribbon domain"/>
    <property type="match status" value="1"/>
</dbReference>
<keyword evidence="2" id="KW-0812">Transmembrane</keyword>
<dbReference type="EMBL" id="BRZM01000021">
    <property type="protein sequence ID" value="GLD55272.1"/>
    <property type="molecule type" value="Genomic_DNA"/>
</dbReference>
<dbReference type="Proteomes" id="UP001279410">
    <property type="component" value="Unassembled WGS sequence"/>
</dbReference>
<name>A0AAD3MIB6_LATJO</name>
<accession>A0AAD3MIB6</accession>
<feature type="region of interest" description="Disordered" evidence="1">
    <location>
        <begin position="439"/>
        <end position="461"/>
    </location>
</feature>
<keyword evidence="2" id="KW-0472">Membrane</keyword>
<comment type="caution">
    <text evidence="3">The sequence shown here is derived from an EMBL/GenBank/DDBJ whole genome shotgun (WGS) entry which is preliminary data.</text>
</comment>
<feature type="region of interest" description="Disordered" evidence="1">
    <location>
        <begin position="101"/>
        <end position="260"/>
    </location>
</feature>
<feature type="compositionally biased region" description="Low complexity" evidence="1">
    <location>
        <begin position="193"/>
        <end position="218"/>
    </location>
</feature>
<dbReference type="GO" id="GO:0016020">
    <property type="term" value="C:membrane"/>
    <property type="evidence" value="ECO:0007669"/>
    <property type="project" value="InterPro"/>
</dbReference>
<dbReference type="InterPro" id="IPR036924">
    <property type="entry name" value="Prion/Doppel_b-ribbon_dom_sf"/>
</dbReference>
<proteinExistence type="predicted"/>
<dbReference type="SUPFAM" id="SSF54098">
    <property type="entry name" value="Prion-like"/>
    <property type="match status" value="1"/>
</dbReference>
<feature type="transmembrane region" description="Helical" evidence="2">
    <location>
        <begin position="516"/>
        <end position="533"/>
    </location>
</feature>
<evidence type="ECO:0000256" key="2">
    <source>
        <dbReference type="SAM" id="Phobius"/>
    </source>
</evidence>
<gene>
    <name evidence="3" type="ORF">AKAME5_000779100</name>
</gene>
<dbReference type="GO" id="GO:0051260">
    <property type="term" value="P:protein homooligomerization"/>
    <property type="evidence" value="ECO:0007669"/>
    <property type="project" value="InterPro"/>
</dbReference>
<protein>
    <submittedName>
        <fullName evidence="3">Calcium-binding protein P-like protein</fullName>
    </submittedName>
</protein>
<feature type="compositionally biased region" description="Low complexity" evidence="1">
    <location>
        <begin position="144"/>
        <end position="159"/>
    </location>
</feature>
<keyword evidence="2" id="KW-1133">Transmembrane helix</keyword>
<evidence type="ECO:0000313" key="3">
    <source>
        <dbReference type="EMBL" id="GLD55272.1"/>
    </source>
</evidence>
<evidence type="ECO:0000313" key="4">
    <source>
        <dbReference type="Proteomes" id="UP001279410"/>
    </source>
</evidence>
<reference evidence="3" key="1">
    <citation type="submission" date="2022-08" db="EMBL/GenBank/DDBJ databases">
        <title>Genome sequencing of akame (Lates japonicus).</title>
        <authorList>
            <person name="Hashiguchi Y."/>
            <person name="Takahashi H."/>
        </authorList>
    </citation>
    <scope>NUCLEOTIDE SEQUENCE</scope>
    <source>
        <strain evidence="3">Kochi</strain>
    </source>
</reference>
<feature type="compositionally biased region" description="Low complexity" evidence="1">
    <location>
        <begin position="108"/>
        <end position="121"/>
    </location>
</feature>